<evidence type="ECO:0000256" key="1">
    <source>
        <dbReference type="ARBA" id="ARBA00006672"/>
    </source>
</evidence>
<organism evidence="9">
    <name type="scientific">Schizaphis graminum</name>
    <name type="common">Green bug aphid</name>
    <dbReference type="NCBI Taxonomy" id="13262"/>
    <lineage>
        <taxon>Eukaryota</taxon>
        <taxon>Metazoa</taxon>
        <taxon>Ecdysozoa</taxon>
        <taxon>Arthropoda</taxon>
        <taxon>Hexapoda</taxon>
        <taxon>Insecta</taxon>
        <taxon>Pterygota</taxon>
        <taxon>Neoptera</taxon>
        <taxon>Paraneoptera</taxon>
        <taxon>Hemiptera</taxon>
        <taxon>Sternorrhyncha</taxon>
        <taxon>Aphidomorpha</taxon>
        <taxon>Aphidoidea</taxon>
        <taxon>Aphididae</taxon>
        <taxon>Aphidini</taxon>
        <taxon>Schizaphis</taxon>
    </lineage>
</organism>
<dbReference type="GO" id="GO:0005634">
    <property type="term" value="C:nucleus"/>
    <property type="evidence" value="ECO:0007669"/>
    <property type="project" value="TreeGrafter"/>
</dbReference>
<dbReference type="AlphaFoldDB" id="A0A2S2PEI9"/>
<dbReference type="PROSITE" id="PS50089">
    <property type="entry name" value="ZF_RING_2"/>
    <property type="match status" value="1"/>
</dbReference>
<dbReference type="GO" id="GO:0089720">
    <property type="term" value="F:caspase binding"/>
    <property type="evidence" value="ECO:0007669"/>
    <property type="project" value="UniProtKB-ARBA"/>
</dbReference>
<dbReference type="SUPFAM" id="SSF57850">
    <property type="entry name" value="RING/U-box"/>
    <property type="match status" value="1"/>
</dbReference>
<feature type="region of interest" description="Disordered" evidence="7">
    <location>
        <begin position="147"/>
        <end position="181"/>
    </location>
</feature>
<dbReference type="GO" id="GO:0043027">
    <property type="term" value="F:cysteine-type endopeptidase inhibitor activity involved in apoptotic process"/>
    <property type="evidence" value="ECO:0007669"/>
    <property type="project" value="UniProtKB-ARBA"/>
</dbReference>
<feature type="domain" description="RING-type" evidence="8">
    <location>
        <begin position="194"/>
        <end position="229"/>
    </location>
</feature>
<dbReference type="FunFam" id="3.30.40.10:FF:000184">
    <property type="entry name" value="Baculoviral IAP repeat containing 2"/>
    <property type="match status" value="1"/>
</dbReference>
<feature type="region of interest" description="Disordered" evidence="7">
    <location>
        <begin position="66"/>
        <end position="135"/>
    </location>
</feature>
<feature type="compositionally biased region" description="Acidic residues" evidence="7">
    <location>
        <begin position="113"/>
        <end position="125"/>
    </location>
</feature>
<dbReference type="GO" id="GO:0043066">
    <property type="term" value="P:negative regulation of apoptotic process"/>
    <property type="evidence" value="ECO:0007669"/>
    <property type="project" value="TreeGrafter"/>
</dbReference>
<keyword evidence="4 6" id="KW-0863">Zinc-finger</keyword>
<dbReference type="GO" id="GO:0070936">
    <property type="term" value="P:protein K48-linked ubiquitination"/>
    <property type="evidence" value="ECO:0007669"/>
    <property type="project" value="UniProtKB-ARBA"/>
</dbReference>
<keyword evidence="3" id="KW-0479">Metal-binding</keyword>
<evidence type="ECO:0000259" key="8">
    <source>
        <dbReference type="PROSITE" id="PS50089"/>
    </source>
</evidence>
<dbReference type="PANTHER" id="PTHR10044">
    <property type="entry name" value="INHIBITOR OF APOPTOSIS"/>
    <property type="match status" value="1"/>
</dbReference>
<evidence type="ECO:0000256" key="2">
    <source>
        <dbReference type="ARBA" id="ARBA00022703"/>
    </source>
</evidence>
<dbReference type="GO" id="GO:0005829">
    <property type="term" value="C:cytosol"/>
    <property type="evidence" value="ECO:0007669"/>
    <property type="project" value="UniProtKB-ARBA"/>
</dbReference>
<dbReference type="Gene3D" id="1.10.8.10">
    <property type="entry name" value="DNA helicase RuvA subunit, C-terminal domain"/>
    <property type="match status" value="1"/>
</dbReference>
<protein>
    <submittedName>
        <fullName evidence="9">Apoptosis 2 inhibitor</fullName>
    </submittedName>
</protein>
<dbReference type="EMBL" id="GGMR01015248">
    <property type="protein sequence ID" value="MBY27867.1"/>
    <property type="molecule type" value="Transcribed_RNA"/>
</dbReference>
<evidence type="ECO:0000256" key="4">
    <source>
        <dbReference type="ARBA" id="ARBA00022771"/>
    </source>
</evidence>
<proteinExistence type="inferred from homology"/>
<dbReference type="InterPro" id="IPR013083">
    <property type="entry name" value="Znf_RING/FYVE/PHD"/>
</dbReference>
<dbReference type="CDD" id="cd16713">
    <property type="entry name" value="RING-HC_BIRC2_3_7"/>
    <property type="match status" value="1"/>
</dbReference>
<gene>
    <name evidence="9" type="primary">Iap2_0</name>
    <name evidence="9" type="ORF">g.70928</name>
</gene>
<dbReference type="GO" id="GO:0008270">
    <property type="term" value="F:zinc ion binding"/>
    <property type="evidence" value="ECO:0007669"/>
    <property type="project" value="UniProtKB-KW"/>
</dbReference>
<dbReference type="GO" id="GO:0051726">
    <property type="term" value="P:regulation of cell cycle"/>
    <property type="evidence" value="ECO:0007669"/>
    <property type="project" value="TreeGrafter"/>
</dbReference>
<evidence type="ECO:0000313" key="9">
    <source>
        <dbReference type="EMBL" id="MBY27867.1"/>
    </source>
</evidence>
<accession>A0A2S2PEI9</accession>
<keyword evidence="5" id="KW-0862">Zinc</keyword>
<dbReference type="GO" id="GO:0031398">
    <property type="term" value="P:positive regulation of protein ubiquitination"/>
    <property type="evidence" value="ECO:0007669"/>
    <property type="project" value="TreeGrafter"/>
</dbReference>
<dbReference type="Gene3D" id="3.30.40.10">
    <property type="entry name" value="Zinc/RING finger domain, C3HC4 (zinc finger)"/>
    <property type="match status" value="1"/>
</dbReference>
<dbReference type="Pfam" id="PF13920">
    <property type="entry name" value="zf-C3HC4_3"/>
    <property type="match status" value="1"/>
</dbReference>
<dbReference type="GO" id="GO:0061630">
    <property type="term" value="F:ubiquitin protein ligase activity"/>
    <property type="evidence" value="ECO:0007669"/>
    <property type="project" value="TreeGrafter"/>
</dbReference>
<dbReference type="FunFam" id="1.10.1170.10:FF:000002">
    <property type="entry name" value="Baculoviral IAP repeat containing 7"/>
    <property type="match status" value="1"/>
</dbReference>
<dbReference type="InterPro" id="IPR050784">
    <property type="entry name" value="IAP"/>
</dbReference>
<dbReference type="GO" id="GO:0022416">
    <property type="term" value="P:chaeta development"/>
    <property type="evidence" value="ECO:0007669"/>
    <property type="project" value="UniProtKB-ARBA"/>
</dbReference>
<dbReference type="GO" id="GO:0006915">
    <property type="term" value="P:apoptotic process"/>
    <property type="evidence" value="ECO:0007669"/>
    <property type="project" value="UniProtKB-KW"/>
</dbReference>
<dbReference type="InterPro" id="IPR001841">
    <property type="entry name" value="Znf_RING"/>
</dbReference>
<sequence length="241" mass="26962">MLLPPAQMALELGLQPSQIRQAIRNNLQDIGTPFRPMDNFMRQVLNQDQNSFFSDGDTLTLEQILRREEPEPMDGINISRDDDTSEESNASSNEINRDVVSFMPAVSSSSSDCDSEIEEAEEVSEISEPVDQNENDTFDINESAFVPDSVNSSQSNDIKIKEKADEPIDESTNTKLSQRDLEEENRRLREARLCKICVDQELGVVMLPCAHLVACITCASSLPDCPLCRQTIKATVRTFLS</sequence>
<dbReference type="GO" id="GO:0031625">
    <property type="term" value="F:ubiquitin protein ligase binding"/>
    <property type="evidence" value="ECO:0007669"/>
    <property type="project" value="UniProtKB-ARBA"/>
</dbReference>
<reference evidence="9" key="1">
    <citation type="submission" date="2018-04" db="EMBL/GenBank/DDBJ databases">
        <title>Transcriptome of Schizaphis graminum biotype I.</title>
        <authorList>
            <person name="Scully E.D."/>
            <person name="Geib S.M."/>
            <person name="Palmer N.A."/>
            <person name="Koch K."/>
            <person name="Bradshaw J."/>
            <person name="Heng-Moss T."/>
            <person name="Sarath G."/>
        </authorList>
    </citation>
    <scope>NUCLEOTIDE SEQUENCE</scope>
</reference>
<evidence type="ECO:0000256" key="3">
    <source>
        <dbReference type="ARBA" id="ARBA00022723"/>
    </source>
</evidence>
<name>A0A2S2PEI9_SCHGA</name>
<dbReference type="GO" id="GO:0004869">
    <property type="term" value="F:cysteine-type endopeptidase inhibitor activity"/>
    <property type="evidence" value="ECO:0007669"/>
    <property type="project" value="UniProtKB-ARBA"/>
</dbReference>
<evidence type="ECO:0000256" key="7">
    <source>
        <dbReference type="SAM" id="MobiDB-lite"/>
    </source>
</evidence>
<dbReference type="GO" id="GO:0048471">
    <property type="term" value="C:perinuclear region of cytoplasm"/>
    <property type="evidence" value="ECO:0007669"/>
    <property type="project" value="UniProtKB-ARBA"/>
</dbReference>
<evidence type="ECO:0000256" key="6">
    <source>
        <dbReference type="PROSITE-ProRule" id="PRU00175"/>
    </source>
</evidence>
<keyword evidence="2" id="KW-0053">Apoptosis</keyword>
<dbReference type="PANTHER" id="PTHR10044:SF139">
    <property type="entry name" value="DEATH-ASSOCIATED INHIBITOR OF APOPTOSIS 2"/>
    <property type="match status" value="1"/>
</dbReference>
<evidence type="ECO:0000256" key="5">
    <source>
        <dbReference type="ARBA" id="ARBA00022833"/>
    </source>
</evidence>
<comment type="similarity">
    <text evidence="1">Belongs to the IAP family.</text>
</comment>